<gene>
    <name evidence="2" type="ORF">HCU74_09575</name>
</gene>
<dbReference type="Proteomes" id="UP000765845">
    <property type="component" value="Unassembled WGS sequence"/>
</dbReference>
<dbReference type="InterPro" id="IPR001753">
    <property type="entry name" value="Enoyl-CoA_hydra/iso"/>
</dbReference>
<dbReference type="Gene3D" id="1.10.12.10">
    <property type="entry name" value="Lyase 2-enoyl-coa Hydratase, Chain A, domain 2"/>
    <property type="match status" value="1"/>
</dbReference>
<keyword evidence="3" id="KW-1185">Reference proteome</keyword>
<proteinExistence type="inferred from homology"/>
<name>A0ABX1GEP0_9GAMM</name>
<evidence type="ECO:0000313" key="3">
    <source>
        <dbReference type="Proteomes" id="UP000765845"/>
    </source>
</evidence>
<reference evidence="2 3" key="1">
    <citation type="submission" date="2020-04" db="EMBL/GenBank/DDBJ databases">
        <authorList>
            <person name="Yoon J."/>
        </authorList>
    </citation>
    <scope>NUCLEOTIDE SEQUENCE [LARGE SCALE GENOMIC DNA]</scope>
    <source>
        <strain evidence="2 3">KMU-166</strain>
    </source>
</reference>
<dbReference type="CDD" id="cd06558">
    <property type="entry name" value="crotonase-like"/>
    <property type="match status" value="1"/>
</dbReference>
<dbReference type="RefSeq" id="WP_168450216.1">
    <property type="nucleotide sequence ID" value="NZ_JAAWWK010000003.1"/>
</dbReference>
<comment type="caution">
    <text evidence="2">The sequence shown here is derived from an EMBL/GenBank/DDBJ whole genome shotgun (WGS) entry which is preliminary data.</text>
</comment>
<dbReference type="PANTHER" id="PTHR42964:SF1">
    <property type="entry name" value="POLYKETIDE BIOSYNTHESIS ENOYL-COA HYDRATASE PKSH-RELATED"/>
    <property type="match status" value="1"/>
</dbReference>
<dbReference type="Gene3D" id="3.90.226.10">
    <property type="entry name" value="2-enoyl-CoA Hydratase, Chain A, domain 1"/>
    <property type="match status" value="1"/>
</dbReference>
<accession>A0ABX1GEP0</accession>
<protein>
    <submittedName>
        <fullName evidence="2">Enoyl-CoA hydratase/isomerase family protein</fullName>
    </submittedName>
</protein>
<dbReference type="EMBL" id="JAAWWK010000003">
    <property type="protein sequence ID" value="NKI17669.1"/>
    <property type="molecule type" value="Genomic_DNA"/>
</dbReference>
<dbReference type="InterPro" id="IPR029045">
    <property type="entry name" value="ClpP/crotonase-like_dom_sf"/>
</dbReference>
<dbReference type="SUPFAM" id="SSF52096">
    <property type="entry name" value="ClpP/crotonase"/>
    <property type="match status" value="1"/>
</dbReference>
<dbReference type="PANTHER" id="PTHR42964">
    <property type="entry name" value="ENOYL-COA HYDRATASE"/>
    <property type="match status" value="1"/>
</dbReference>
<dbReference type="Pfam" id="PF00378">
    <property type="entry name" value="ECH_1"/>
    <property type="match status" value="1"/>
</dbReference>
<evidence type="ECO:0000313" key="2">
    <source>
        <dbReference type="EMBL" id="NKI17669.1"/>
    </source>
</evidence>
<sequence length="267" mass="28736">MSYTACKVAIDDNGIATLTMSRPEIHNAFDDKVIAELRHILGDLATQASVRVLVLAAEGKSFSAGADASWMRRMAGYSHAENRRDAQELAGLMQQLDRFPSPTVARVQGAAFGGGVGLVACCDFAIANRRASFCLSEVKIGLIPATISPYVIAAIGSRAARRYAISAERFGAEQAKQLGLVSQCVDDDQLDDTVAAFCSGLLNNSPAAMRAAKTLIQDYQARDIDNALIQDSCTRIADIRVSPEGQEGLSAFLEKRQASWIRKHNNV</sequence>
<dbReference type="InterPro" id="IPR014748">
    <property type="entry name" value="Enoyl-CoA_hydra_C"/>
</dbReference>
<evidence type="ECO:0000256" key="1">
    <source>
        <dbReference type="ARBA" id="ARBA00005254"/>
    </source>
</evidence>
<organism evidence="2 3">
    <name type="scientific">Spongiibacter thalassae</name>
    <dbReference type="NCBI Taxonomy" id="2721624"/>
    <lineage>
        <taxon>Bacteria</taxon>
        <taxon>Pseudomonadati</taxon>
        <taxon>Pseudomonadota</taxon>
        <taxon>Gammaproteobacteria</taxon>
        <taxon>Cellvibrionales</taxon>
        <taxon>Spongiibacteraceae</taxon>
        <taxon>Spongiibacter</taxon>
    </lineage>
</organism>
<dbReference type="InterPro" id="IPR051683">
    <property type="entry name" value="Enoyl-CoA_Hydratase/Isomerase"/>
</dbReference>
<comment type="similarity">
    <text evidence="1">Belongs to the enoyl-CoA hydratase/isomerase family.</text>
</comment>